<dbReference type="Proteomes" id="UP001291930">
    <property type="component" value="Unassembled WGS sequence"/>
</dbReference>
<evidence type="ECO:0000313" key="2">
    <source>
        <dbReference type="EMBL" id="MDZ5607054.1"/>
    </source>
</evidence>
<gene>
    <name evidence="2" type="primary">fbpA</name>
    <name evidence="2" type="ORF">U2I54_08075</name>
</gene>
<dbReference type="InterPro" id="IPR025072">
    <property type="entry name" value="Fur_reg_FbpA"/>
</dbReference>
<organism evidence="2 3">
    <name type="scientific">Bacillus bingmayongensis</name>
    <dbReference type="NCBI Taxonomy" id="1150157"/>
    <lineage>
        <taxon>Bacteria</taxon>
        <taxon>Bacillati</taxon>
        <taxon>Bacillota</taxon>
        <taxon>Bacilli</taxon>
        <taxon>Bacillales</taxon>
        <taxon>Bacillaceae</taxon>
        <taxon>Bacillus</taxon>
    </lineage>
</organism>
<name>A0ABU5JUE0_9BACI</name>
<protein>
    <submittedName>
        <fullName evidence="2">Fur-regulated basic protein FbpA</fullName>
    </submittedName>
</protein>
<reference evidence="3" key="1">
    <citation type="submission" date="2023-11" db="EMBL/GenBank/DDBJ databases">
        <title>Genome Sequence of Bacillus pseudomycoides stain BUPM19.</title>
        <authorList>
            <person name="Farhat A."/>
        </authorList>
    </citation>
    <scope>NUCLEOTIDE SEQUENCE [LARGE SCALE GENOMIC DNA]</scope>
    <source>
        <strain evidence="3">BUPM19</strain>
    </source>
</reference>
<dbReference type="EMBL" id="JAXOVW010000012">
    <property type="protein sequence ID" value="MDZ5607054.1"/>
    <property type="molecule type" value="Genomic_DNA"/>
</dbReference>
<feature type="coiled-coil region" evidence="1">
    <location>
        <begin position="24"/>
        <end position="51"/>
    </location>
</feature>
<accession>A0ABU5JUE0</accession>
<dbReference type="Pfam" id="PF13076">
    <property type="entry name" value="Fur_reg_FbpA"/>
    <property type="match status" value="1"/>
</dbReference>
<evidence type="ECO:0000256" key="1">
    <source>
        <dbReference type="SAM" id="Coils"/>
    </source>
</evidence>
<keyword evidence="3" id="KW-1185">Reference proteome</keyword>
<comment type="caution">
    <text evidence="2">The sequence shown here is derived from an EMBL/GenBank/DDBJ whole genome shotgun (WGS) entry which is preliminary data.</text>
</comment>
<dbReference type="RefSeq" id="WP_374217336.1">
    <property type="nucleotide sequence ID" value="NZ_JAXOVW010000012.1"/>
</dbReference>
<evidence type="ECO:0000313" key="3">
    <source>
        <dbReference type="Proteomes" id="UP001291930"/>
    </source>
</evidence>
<keyword evidence="1" id="KW-0175">Coiled coil</keyword>
<sequence>MDKKQSIIERLISKHQIYKMEDGRQLYELSVKELQELLKRERNDVRTTQNYR</sequence>
<proteinExistence type="predicted"/>